<dbReference type="AlphaFoldDB" id="A0A382PFD1"/>
<proteinExistence type="predicted"/>
<evidence type="ECO:0000313" key="1">
    <source>
        <dbReference type="EMBL" id="SVC71936.1"/>
    </source>
</evidence>
<reference evidence="1" key="1">
    <citation type="submission" date="2018-05" db="EMBL/GenBank/DDBJ databases">
        <authorList>
            <person name="Lanie J.A."/>
            <person name="Ng W.-L."/>
            <person name="Kazmierczak K.M."/>
            <person name="Andrzejewski T.M."/>
            <person name="Davidsen T.M."/>
            <person name="Wayne K.J."/>
            <person name="Tettelin H."/>
            <person name="Glass J.I."/>
            <person name="Rusch D."/>
            <person name="Podicherti R."/>
            <person name="Tsui H.-C.T."/>
            <person name="Winkler M.E."/>
        </authorList>
    </citation>
    <scope>NUCLEOTIDE SEQUENCE</scope>
</reference>
<name>A0A382PFD1_9ZZZZ</name>
<organism evidence="1">
    <name type="scientific">marine metagenome</name>
    <dbReference type="NCBI Taxonomy" id="408172"/>
    <lineage>
        <taxon>unclassified sequences</taxon>
        <taxon>metagenomes</taxon>
        <taxon>ecological metagenomes</taxon>
    </lineage>
</organism>
<dbReference type="EMBL" id="UINC01106930">
    <property type="protein sequence ID" value="SVC71936.1"/>
    <property type="molecule type" value="Genomic_DNA"/>
</dbReference>
<sequence>HINNALNDHDRIWRSISIARAVENASFVCSVNNGADGQKLSSHVVSPSGKVMLETEPSQEQTISVDVELSEVIDDLADRRDY</sequence>
<dbReference type="SUPFAM" id="SSF56317">
    <property type="entry name" value="Carbon-nitrogen hydrolase"/>
    <property type="match status" value="1"/>
</dbReference>
<protein>
    <recommendedName>
        <fullName evidence="2">CN hydrolase domain-containing protein</fullName>
    </recommendedName>
</protein>
<accession>A0A382PFD1</accession>
<gene>
    <name evidence="1" type="ORF">METZ01_LOCUS324790</name>
</gene>
<dbReference type="InterPro" id="IPR036526">
    <property type="entry name" value="C-N_Hydrolase_sf"/>
</dbReference>
<feature type="non-terminal residue" evidence="1">
    <location>
        <position position="1"/>
    </location>
</feature>
<dbReference type="Gene3D" id="3.60.110.10">
    <property type="entry name" value="Carbon-nitrogen hydrolase"/>
    <property type="match status" value="1"/>
</dbReference>
<evidence type="ECO:0008006" key="2">
    <source>
        <dbReference type="Google" id="ProtNLM"/>
    </source>
</evidence>